<name>A0A7G9YSJ4_9EURY</name>
<reference evidence="2" key="1">
    <citation type="submission" date="2020-06" db="EMBL/GenBank/DDBJ databases">
        <title>Unique genomic features of the anaerobic methanotrophic archaea.</title>
        <authorList>
            <person name="Chadwick G.L."/>
            <person name="Skennerton C.T."/>
            <person name="Laso-Perez R."/>
            <person name="Leu A.O."/>
            <person name="Speth D.R."/>
            <person name="Yu H."/>
            <person name="Morgan-Lang C."/>
            <person name="Hatzenpichler R."/>
            <person name="Goudeau D."/>
            <person name="Malmstrom R."/>
            <person name="Brazelton W.J."/>
            <person name="Woyke T."/>
            <person name="Hallam S.J."/>
            <person name="Tyson G.W."/>
            <person name="Wegener G."/>
            <person name="Boetius A."/>
            <person name="Orphan V."/>
        </authorList>
    </citation>
    <scope>NUCLEOTIDE SEQUENCE</scope>
</reference>
<sequence length="277" mass="31259">MTKEKEGEKVSFEEDIFIGMIIMGTIIGIFIGMIIGIGLLVGEYCCNFNLAVLALLSIVAIILILISLLCESLDCWKACKGCKNQIFLVILTIVVIIIGVVIGTYLYYQFNSATFKAFILSWILIGTFILSLICMNYMTCKAYQSNESKGKREERIPNCLSNEIEELKEQASQETDPVKKKELEGQRTKKEKLYQSLLLEPVGVLDKHEIRRSLTISITITYFVLLALSIFGIGELTPDSDMIDLFTKAFLVMIAFYFGSRAVEEGIKLYKTMKNEK</sequence>
<dbReference type="PRINTS" id="PR00173">
    <property type="entry name" value="EDTRNSPORT"/>
</dbReference>
<evidence type="ECO:0000313" key="2">
    <source>
        <dbReference type="EMBL" id="QNO50978.1"/>
    </source>
</evidence>
<proteinExistence type="predicted"/>
<protein>
    <submittedName>
        <fullName evidence="2">Uncharacterized protein</fullName>
    </submittedName>
</protein>
<feature type="transmembrane region" description="Helical" evidence="1">
    <location>
        <begin position="214"/>
        <end position="233"/>
    </location>
</feature>
<keyword evidence="1" id="KW-0812">Transmembrane</keyword>
<dbReference type="AlphaFoldDB" id="A0A7G9YSJ4"/>
<gene>
    <name evidence="2" type="ORF">LCGFKGIO_00011</name>
</gene>
<keyword evidence="1" id="KW-1133">Transmembrane helix</keyword>
<accession>A0A7G9YSJ4</accession>
<feature type="transmembrane region" description="Helical" evidence="1">
    <location>
        <begin position="86"/>
        <end position="107"/>
    </location>
</feature>
<keyword evidence="1" id="KW-0472">Membrane</keyword>
<organism evidence="2">
    <name type="scientific">Candidatus Methanophagaceae archaeon ANME-1 ERB6</name>
    <dbReference type="NCBI Taxonomy" id="2759912"/>
    <lineage>
        <taxon>Archaea</taxon>
        <taxon>Methanobacteriati</taxon>
        <taxon>Methanobacteriota</taxon>
        <taxon>Stenosarchaea group</taxon>
        <taxon>Methanomicrobia</taxon>
        <taxon>Candidatus Methanophagales</taxon>
        <taxon>Candidatus Methanophagaceae</taxon>
    </lineage>
</organism>
<evidence type="ECO:0000256" key="1">
    <source>
        <dbReference type="SAM" id="Phobius"/>
    </source>
</evidence>
<feature type="transmembrane region" description="Helical" evidence="1">
    <location>
        <begin position="16"/>
        <end position="42"/>
    </location>
</feature>
<dbReference type="EMBL" id="MT631457">
    <property type="protein sequence ID" value="QNO50978.1"/>
    <property type="molecule type" value="Genomic_DNA"/>
</dbReference>
<feature type="transmembrane region" description="Helical" evidence="1">
    <location>
        <begin position="119"/>
        <end position="139"/>
    </location>
</feature>
<feature type="transmembrane region" description="Helical" evidence="1">
    <location>
        <begin position="245"/>
        <end position="263"/>
    </location>
</feature>
<feature type="transmembrane region" description="Helical" evidence="1">
    <location>
        <begin position="48"/>
        <end position="70"/>
    </location>
</feature>